<dbReference type="Pfam" id="PF22629">
    <property type="entry name" value="ACT_AHAS_ss"/>
    <property type="match status" value="1"/>
</dbReference>
<comment type="catalytic activity">
    <reaction evidence="7 8">
        <text>2 pyruvate + H(+) = (2S)-2-acetolactate + CO2</text>
        <dbReference type="Rhea" id="RHEA:25249"/>
        <dbReference type="ChEBI" id="CHEBI:15361"/>
        <dbReference type="ChEBI" id="CHEBI:15378"/>
        <dbReference type="ChEBI" id="CHEBI:16526"/>
        <dbReference type="ChEBI" id="CHEBI:58476"/>
        <dbReference type="EC" id="2.2.1.6"/>
    </reaction>
</comment>
<evidence type="ECO:0000259" key="9">
    <source>
        <dbReference type="PROSITE" id="PS51671"/>
    </source>
</evidence>
<dbReference type="Gene3D" id="3.30.70.1150">
    <property type="entry name" value="ACT-like. Chain A, domain 2"/>
    <property type="match status" value="1"/>
</dbReference>
<keyword evidence="5 8" id="KW-0028">Amino-acid biosynthesis</keyword>
<keyword evidence="8 10" id="KW-0808">Transferase</keyword>
<evidence type="ECO:0000313" key="11">
    <source>
        <dbReference type="Proteomes" id="UP000700059"/>
    </source>
</evidence>
<comment type="similarity">
    <text evidence="3 8">Belongs to the acetolactate synthase small subunit family.</text>
</comment>
<evidence type="ECO:0000256" key="8">
    <source>
        <dbReference type="RuleBase" id="RU368092"/>
    </source>
</evidence>
<dbReference type="RefSeq" id="WP_221532267.1">
    <property type="nucleotide sequence ID" value="NZ_JAIGYP010000007.1"/>
</dbReference>
<dbReference type="GO" id="GO:0003984">
    <property type="term" value="F:acetolactate synthase activity"/>
    <property type="evidence" value="ECO:0007669"/>
    <property type="project" value="UniProtKB-EC"/>
</dbReference>
<dbReference type="InterPro" id="IPR045865">
    <property type="entry name" value="ACT-like_dom_sf"/>
</dbReference>
<dbReference type="InterPro" id="IPR027271">
    <property type="entry name" value="Acetolactate_synth/TF_NikR_C"/>
</dbReference>
<keyword evidence="6 8" id="KW-0100">Branched-chain amino acid biosynthesis</keyword>
<comment type="function">
    <text evidence="8">Catalyzes the conversion of 2 pyruvate molecules into acetolactate in the first common step of the biosynthetic pathway of the branched-amino acids such as leucine, isoleucine, and valine.</text>
</comment>
<comment type="pathway">
    <text evidence="2 8">Amino-acid biosynthesis; L-valine biosynthesis; L-valine from pyruvate: step 1/4.</text>
</comment>
<name>A0ABS7JNP0_9HELI</name>
<dbReference type="SUPFAM" id="SSF55021">
    <property type="entry name" value="ACT-like"/>
    <property type="match status" value="2"/>
</dbReference>
<reference evidence="10 11" key="1">
    <citation type="submission" date="2021-08" db="EMBL/GenBank/DDBJ databases">
        <title>Helicobacter spp. isolated from feces of Anatolian Ground Squirrel (Spermophilus xanthoprymnus) in Turkey.</title>
        <authorList>
            <person name="Aydin F."/>
            <person name="Abay S."/>
            <person name="Kayman T."/>
            <person name="Karakaya E."/>
            <person name="Saticioglu I.B."/>
        </authorList>
    </citation>
    <scope>NUCLEOTIDE SEQUENCE [LARGE SCALE GENOMIC DNA]</scope>
    <source>
        <strain evidence="10 11">Faydin-H70</strain>
    </source>
</reference>
<evidence type="ECO:0000256" key="4">
    <source>
        <dbReference type="ARBA" id="ARBA00011744"/>
    </source>
</evidence>
<dbReference type="PROSITE" id="PS51671">
    <property type="entry name" value="ACT"/>
    <property type="match status" value="1"/>
</dbReference>
<evidence type="ECO:0000256" key="7">
    <source>
        <dbReference type="ARBA" id="ARBA00048670"/>
    </source>
</evidence>
<evidence type="ECO:0000256" key="5">
    <source>
        <dbReference type="ARBA" id="ARBA00022605"/>
    </source>
</evidence>
<comment type="caution">
    <text evidence="10">The sequence shown here is derived from an EMBL/GenBank/DDBJ whole genome shotgun (WGS) entry which is preliminary data.</text>
</comment>
<dbReference type="Pfam" id="PF10369">
    <property type="entry name" value="ALS_ss_C"/>
    <property type="match status" value="1"/>
</dbReference>
<evidence type="ECO:0000256" key="2">
    <source>
        <dbReference type="ARBA" id="ARBA00005025"/>
    </source>
</evidence>
<comment type="pathway">
    <text evidence="1 8">Amino-acid biosynthesis; L-isoleucine biosynthesis; L-isoleucine from 2-oxobutanoate: step 1/4.</text>
</comment>
<feature type="domain" description="ACT" evidence="9">
    <location>
        <begin position="6"/>
        <end position="80"/>
    </location>
</feature>
<evidence type="ECO:0000256" key="6">
    <source>
        <dbReference type="ARBA" id="ARBA00023304"/>
    </source>
</evidence>
<evidence type="ECO:0000313" key="10">
    <source>
        <dbReference type="EMBL" id="MBX7491008.1"/>
    </source>
</evidence>
<protein>
    <recommendedName>
        <fullName evidence="8">Acetolactate synthase small subunit</fullName>
        <shortName evidence="8">AHAS</shortName>
        <shortName evidence="8">ALS</shortName>
        <ecNumber evidence="8">2.2.1.6</ecNumber>
    </recommendedName>
    <alternativeName>
        <fullName evidence="8">Acetohydroxy-acid synthase small subunit</fullName>
    </alternativeName>
</protein>
<proteinExistence type="inferred from homology"/>
<dbReference type="EMBL" id="JAIGYQ010000007">
    <property type="protein sequence ID" value="MBX7491008.1"/>
    <property type="molecule type" value="Genomic_DNA"/>
</dbReference>
<dbReference type="CDD" id="cd04878">
    <property type="entry name" value="ACT_AHAS"/>
    <property type="match status" value="1"/>
</dbReference>
<comment type="subunit">
    <text evidence="4 8">Dimer of large and small chains.</text>
</comment>
<dbReference type="InterPro" id="IPR039557">
    <property type="entry name" value="AHAS_ACT"/>
</dbReference>
<dbReference type="PANTHER" id="PTHR30239">
    <property type="entry name" value="ACETOLACTATE SYNTHASE SMALL SUBUNIT"/>
    <property type="match status" value="1"/>
</dbReference>
<accession>A0ABS7JNP0</accession>
<dbReference type="InterPro" id="IPR019455">
    <property type="entry name" value="Acetolactate_synth_ssu_C"/>
</dbReference>
<dbReference type="InterPro" id="IPR002912">
    <property type="entry name" value="ACT_dom"/>
</dbReference>
<dbReference type="Proteomes" id="UP000700059">
    <property type="component" value="Unassembled WGS sequence"/>
</dbReference>
<dbReference type="PANTHER" id="PTHR30239:SF0">
    <property type="entry name" value="ACETOLACTATE SYNTHASE SMALL SUBUNIT 1, CHLOROPLASTIC"/>
    <property type="match status" value="1"/>
</dbReference>
<dbReference type="NCBIfam" id="TIGR00119">
    <property type="entry name" value="acolac_sm"/>
    <property type="match status" value="1"/>
</dbReference>
<evidence type="ECO:0000256" key="1">
    <source>
        <dbReference type="ARBA" id="ARBA00004974"/>
    </source>
</evidence>
<keyword evidence="11" id="KW-1185">Reference proteome</keyword>
<sequence length="157" mass="17406">MEIKRTITVTVLNEHGVLSRISGLFAGRGYNIESLTVAPILDSNLSRITIATKGDNKVLEQIIKQLHKLIPVLKVLEDEQIIEQESLLAKFNIEGNLSAISTLFNAFNGRLLEANDKYAIFVACDTPTRINTLLNALRIHKPKDITRSGILAIESNN</sequence>
<gene>
    <name evidence="10" type="primary">ilvN</name>
    <name evidence="10" type="ORF">K4G57_05970</name>
</gene>
<dbReference type="InterPro" id="IPR054480">
    <property type="entry name" value="AHAS_small-like_ACT"/>
</dbReference>
<evidence type="ECO:0000256" key="3">
    <source>
        <dbReference type="ARBA" id="ARBA00006341"/>
    </source>
</evidence>
<dbReference type="NCBIfam" id="NF008864">
    <property type="entry name" value="PRK11895.1"/>
    <property type="match status" value="1"/>
</dbReference>
<dbReference type="Gene3D" id="3.30.70.260">
    <property type="match status" value="1"/>
</dbReference>
<dbReference type="InterPro" id="IPR004789">
    <property type="entry name" value="Acetalactate_synth_ssu"/>
</dbReference>
<organism evidence="10 11">
    <name type="scientific">Helicobacter turcicus</name>
    <dbReference type="NCBI Taxonomy" id="2867412"/>
    <lineage>
        <taxon>Bacteria</taxon>
        <taxon>Pseudomonadati</taxon>
        <taxon>Campylobacterota</taxon>
        <taxon>Epsilonproteobacteria</taxon>
        <taxon>Campylobacterales</taxon>
        <taxon>Helicobacteraceae</taxon>
        <taxon>Helicobacter</taxon>
    </lineage>
</organism>
<dbReference type="EC" id="2.2.1.6" evidence="8"/>